<dbReference type="EMBL" id="CAMPGE010003621">
    <property type="protein sequence ID" value="CAI2362462.1"/>
    <property type="molecule type" value="Genomic_DNA"/>
</dbReference>
<name>A0AAD1X8B2_EUPCR</name>
<organism evidence="2 3">
    <name type="scientific">Euplotes crassus</name>
    <dbReference type="NCBI Taxonomy" id="5936"/>
    <lineage>
        <taxon>Eukaryota</taxon>
        <taxon>Sar</taxon>
        <taxon>Alveolata</taxon>
        <taxon>Ciliophora</taxon>
        <taxon>Intramacronucleata</taxon>
        <taxon>Spirotrichea</taxon>
        <taxon>Hypotrichia</taxon>
        <taxon>Euplotida</taxon>
        <taxon>Euplotidae</taxon>
        <taxon>Moneuplotes</taxon>
    </lineage>
</organism>
<keyword evidence="1" id="KW-0472">Membrane</keyword>
<accession>A0AAD1X8B2</accession>
<keyword evidence="1" id="KW-0812">Transmembrane</keyword>
<gene>
    <name evidence="2" type="ORF">ECRASSUSDP1_LOCUS3785</name>
</gene>
<protein>
    <submittedName>
        <fullName evidence="2">Uncharacterized protein</fullName>
    </submittedName>
</protein>
<keyword evidence="3" id="KW-1185">Reference proteome</keyword>
<comment type="caution">
    <text evidence="2">The sequence shown here is derived from an EMBL/GenBank/DDBJ whole genome shotgun (WGS) entry which is preliminary data.</text>
</comment>
<keyword evidence="1" id="KW-1133">Transmembrane helix</keyword>
<feature type="transmembrane region" description="Helical" evidence="1">
    <location>
        <begin position="103"/>
        <end position="126"/>
    </location>
</feature>
<sequence>MESIQAGPQFSIHFPGKLTPVFSCFANESWFSLSKSSCQDRVICWMTSFTISSILCPSANFQGLILFFDNLYPYSSEFKLFIILSKRASNVSLALAKIERGRLTFYISLFSFVGITINLISCNLISKSISLWNDMKNLFTVTPPYFECKKFQTSFLTIV</sequence>
<evidence type="ECO:0000256" key="1">
    <source>
        <dbReference type="SAM" id="Phobius"/>
    </source>
</evidence>
<proteinExistence type="predicted"/>
<dbReference type="AlphaFoldDB" id="A0AAD1X8B2"/>
<reference evidence="2" key="1">
    <citation type="submission" date="2023-07" db="EMBL/GenBank/DDBJ databases">
        <authorList>
            <consortium name="AG Swart"/>
            <person name="Singh M."/>
            <person name="Singh A."/>
            <person name="Seah K."/>
            <person name="Emmerich C."/>
        </authorList>
    </citation>
    <scope>NUCLEOTIDE SEQUENCE</scope>
    <source>
        <strain evidence="2">DP1</strain>
    </source>
</reference>
<dbReference type="Proteomes" id="UP001295684">
    <property type="component" value="Unassembled WGS sequence"/>
</dbReference>
<evidence type="ECO:0000313" key="2">
    <source>
        <dbReference type="EMBL" id="CAI2362462.1"/>
    </source>
</evidence>
<evidence type="ECO:0000313" key="3">
    <source>
        <dbReference type="Proteomes" id="UP001295684"/>
    </source>
</evidence>